<proteinExistence type="predicted"/>
<evidence type="ECO:0000313" key="1">
    <source>
        <dbReference type="EMBL" id="QFQ02175.1"/>
    </source>
</evidence>
<keyword evidence="2" id="KW-1185">Reference proteome</keyword>
<sequence length="148" mass="16521">MGNADCIELERSPAHHGDLIKHSLRRVLVGTYQSARAEFHTPEVAHHDHGNVLNFGTTQDLQHGLTRRASWFPIIARAFNRLGIIHVHNERSAVVTSIRIPRSHVVNKLPRLFLRCGSSGDANEVGAFNLNFGRPFVIGREEIAGLIH</sequence>
<protein>
    <submittedName>
        <fullName evidence="1">Uncharacterized protein</fullName>
    </submittedName>
</protein>
<organism evidence="1 2">
    <name type="scientific">Corynebacterium urogenitale</name>
    <dbReference type="NCBI Taxonomy" id="2487892"/>
    <lineage>
        <taxon>Bacteria</taxon>
        <taxon>Bacillati</taxon>
        <taxon>Actinomycetota</taxon>
        <taxon>Actinomycetes</taxon>
        <taxon>Mycobacteriales</taxon>
        <taxon>Corynebacteriaceae</taxon>
        <taxon>Corynebacterium</taxon>
    </lineage>
</organism>
<reference evidence="2" key="1">
    <citation type="submission" date="2019-10" db="EMBL/GenBank/DDBJ databases">
        <title>Complete genome sequence of Corynebacterium urogenitalis DSM 108747, isolated from the genital tract of a cow.</title>
        <authorList>
            <person name="Ruckert C."/>
            <person name="Ballas P."/>
            <person name="Wagener K."/>
            <person name="Drillich M."/>
            <person name="Kaempfer P."/>
            <person name="Busse H.-J."/>
            <person name="Ehling-Schulz M."/>
        </authorList>
    </citation>
    <scope>NUCLEOTIDE SEQUENCE [LARGE SCALE GENOMIC DNA]</scope>
    <source>
        <strain evidence="2">LMM 1652</strain>
    </source>
</reference>
<dbReference type="KEGG" id="cuo:CUROG_03980"/>
<gene>
    <name evidence="1" type="ORF">CUROG_03980</name>
</gene>
<evidence type="ECO:0000313" key="2">
    <source>
        <dbReference type="Proteomes" id="UP000326711"/>
    </source>
</evidence>
<name>A0A5J6Z912_9CORY</name>
<dbReference type="AlphaFoldDB" id="A0A5J6Z912"/>
<dbReference type="Proteomes" id="UP000326711">
    <property type="component" value="Chromosome"/>
</dbReference>
<accession>A0A5J6Z912</accession>
<dbReference type="EMBL" id="CP045032">
    <property type="protein sequence ID" value="QFQ02175.1"/>
    <property type="molecule type" value="Genomic_DNA"/>
</dbReference>